<accession>A0A497YJV1</accession>
<comment type="caution">
    <text evidence="2">The sequence shown here is derived from an EMBL/GenBank/DDBJ whole genome shotgun (WGS) entry which is preliminary data.</text>
</comment>
<dbReference type="PANTHER" id="PTHR31302:SF32">
    <property type="entry name" value="PHOSPHOESTERASE"/>
    <property type="match status" value="1"/>
</dbReference>
<feature type="domain" description="Calcineurin-like phosphoesterase" evidence="1">
    <location>
        <begin position="45"/>
        <end position="196"/>
    </location>
</feature>
<dbReference type="AlphaFoldDB" id="A0A497YJV1"/>
<name>A0A497YJV1_9BACL</name>
<dbReference type="InterPro" id="IPR029052">
    <property type="entry name" value="Metallo-depent_PP-like"/>
</dbReference>
<reference evidence="2 3" key="1">
    <citation type="submission" date="2018-10" db="EMBL/GenBank/DDBJ databases">
        <title>Genomic Encyclopedia of Type Strains, Phase IV (KMG-IV): sequencing the most valuable type-strain genomes for metagenomic binning, comparative biology and taxonomic classification.</title>
        <authorList>
            <person name="Goeker M."/>
        </authorList>
    </citation>
    <scope>NUCLEOTIDE SEQUENCE [LARGE SCALE GENOMIC DNA]</scope>
    <source>
        <strain evidence="2 3">DSM 20549</strain>
    </source>
</reference>
<sequence>MMKWILRIILAGLVLLAWMFRSAHSEHKETAVIRLLGDAEFSPFKLLFISDVHRRELRPDMFNDQVDLVVIGGDFVERGVPERRIRENLRILTELAPVYYVFGNNDREIGEERLRALLEEQDATILDDESVELFGNAKLKLTGIDYFAFREHSVENAFRTVEKGDSVIFISHTPFVFKHVKQHYPVSLLIAGHTHGGQIRLGPYGIFDRGSLTVSGGITELISNGFGTTTLPLRLGAKAEYHVLEIHPSPGRKHLAQSSSIG</sequence>
<dbReference type="InterPro" id="IPR004843">
    <property type="entry name" value="Calcineurin-like_PHP"/>
</dbReference>
<organism evidence="2 3">
    <name type="scientific">Planococcus citreus</name>
    <dbReference type="NCBI Taxonomy" id="1373"/>
    <lineage>
        <taxon>Bacteria</taxon>
        <taxon>Bacillati</taxon>
        <taxon>Bacillota</taxon>
        <taxon>Bacilli</taxon>
        <taxon>Bacillales</taxon>
        <taxon>Caryophanaceae</taxon>
        <taxon>Planococcus</taxon>
    </lineage>
</organism>
<protein>
    <submittedName>
        <fullName evidence="2">Putative MPP superfamily phosphohydrolase</fullName>
    </submittedName>
</protein>
<dbReference type="Proteomes" id="UP000280791">
    <property type="component" value="Unassembled WGS sequence"/>
</dbReference>
<dbReference type="EMBL" id="RCCP01000001">
    <property type="protein sequence ID" value="RLJ90002.1"/>
    <property type="molecule type" value="Genomic_DNA"/>
</dbReference>
<keyword evidence="2" id="KW-0378">Hydrolase</keyword>
<dbReference type="Gene3D" id="3.60.21.10">
    <property type="match status" value="1"/>
</dbReference>
<keyword evidence="3" id="KW-1185">Reference proteome</keyword>
<dbReference type="PANTHER" id="PTHR31302">
    <property type="entry name" value="TRANSMEMBRANE PROTEIN WITH METALLOPHOSPHOESTERASE DOMAIN-RELATED"/>
    <property type="match status" value="1"/>
</dbReference>
<dbReference type="GO" id="GO:0016020">
    <property type="term" value="C:membrane"/>
    <property type="evidence" value="ECO:0007669"/>
    <property type="project" value="GOC"/>
</dbReference>
<dbReference type="InterPro" id="IPR051158">
    <property type="entry name" value="Metallophosphoesterase_sf"/>
</dbReference>
<dbReference type="GO" id="GO:0008758">
    <property type="term" value="F:UDP-2,3-diacylglucosamine hydrolase activity"/>
    <property type="evidence" value="ECO:0007669"/>
    <property type="project" value="TreeGrafter"/>
</dbReference>
<evidence type="ECO:0000259" key="1">
    <source>
        <dbReference type="Pfam" id="PF00149"/>
    </source>
</evidence>
<dbReference type="SUPFAM" id="SSF56300">
    <property type="entry name" value="Metallo-dependent phosphatases"/>
    <property type="match status" value="1"/>
</dbReference>
<evidence type="ECO:0000313" key="2">
    <source>
        <dbReference type="EMBL" id="RLJ90002.1"/>
    </source>
</evidence>
<evidence type="ECO:0000313" key="3">
    <source>
        <dbReference type="Proteomes" id="UP000280791"/>
    </source>
</evidence>
<proteinExistence type="predicted"/>
<gene>
    <name evidence="2" type="ORF">DFR62_0144</name>
</gene>
<dbReference type="Pfam" id="PF00149">
    <property type="entry name" value="Metallophos"/>
    <property type="match status" value="1"/>
</dbReference>
<dbReference type="GO" id="GO:0009245">
    <property type="term" value="P:lipid A biosynthetic process"/>
    <property type="evidence" value="ECO:0007669"/>
    <property type="project" value="TreeGrafter"/>
</dbReference>